<evidence type="ECO:0000259" key="2">
    <source>
        <dbReference type="PROSITE" id="PS50943"/>
    </source>
</evidence>
<dbReference type="SUPFAM" id="SSF47413">
    <property type="entry name" value="lambda repressor-like DNA-binding domains"/>
    <property type="match status" value="1"/>
</dbReference>
<dbReference type="AlphaFoldDB" id="A0A9D1ELB2"/>
<dbReference type="SMART" id="SM00530">
    <property type="entry name" value="HTH_XRE"/>
    <property type="match status" value="1"/>
</dbReference>
<reference evidence="3" key="1">
    <citation type="submission" date="2020-10" db="EMBL/GenBank/DDBJ databases">
        <authorList>
            <person name="Gilroy R."/>
        </authorList>
    </citation>
    <scope>NUCLEOTIDE SEQUENCE</scope>
    <source>
        <strain evidence="3">ChiSxjej1B13-7041</strain>
    </source>
</reference>
<reference evidence="3" key="2">
    <citation type="journal article" date="2021" name="PeerJ">
        <title>Extensive microbial diversity within the chicken gut microbiome revealed by metagenomics and culture.</title>
        <authorList>
            <person name="Gilroy R."/>
            <person name="Ravi A."/>
            <person name="Getino M."/>
            <person name="Pursley I."/>
            <person name="Horton D.L."/>
            <person name="Alikhan N.F."/>
            <person name="Baker D."/>
            <person name="Gharbi K."/>
            <person name="Hall N."/>
            <person name="Watson M."/>
            <person name="Adriaenssens E.M."/>
            <person name="Foster-Nyarko E."/>
            <person name="Jarju S."/>
            <person name="Secka A."/>
            <person name="Antonio M."/>
            <person name="Oren A."/>
            <person name="Chaudhuri R.R."/>
            <person name="La Ragione R."/>
            <person name="Hildebrand F."/>
            <person name="Pallen M.J."/>
        </authorList>
    </citation>
    <scope>NUCLEOTIDE SEQUENCE</scope>
    <source>
        <strain evidence="3">ChiSxjej1B13-7041</strain>
    </source>
</reference>
<protein>
    <submittedName>
        <fullName evidence="3">Helix-turn-helix transcriptional regulator</fullName>
    </submittedName>
</protein>
<organism evidence="3 4">
    <name type="scientific">Candidatus Egerieimonas intestinavium</name>
    <dbReference type="NCBI Taxonomy" id="2840777"/>
    <lineage>
        <taxon>Bacteria</taxon>
        <taxon>Bacillati</taxon>
        <taxon>Bacillota</taxon>
        <taxon>Clostridia</taxon>
        <taxon>Lachnospirales</taxon>
        <taxon>Lachnospiraceae</taxon>
        <taxon>Lachnospiraceae incertae sedis</taxon>
        <taxon>Candidatus Egerieimonas</taxon>
    </lineage>
</organism>
<keyword evidence="1" id="KW-0238">DNA-binding</keyword>
<dbReference type="GO" id="GO:0005829">
    <property type="term" value="C:cytosol"/>
    <property type="evidence" value="ECO:0007669"/>
    <property type="project" value="TreeGrafter"/>
</dbReference>
<dbReference type="Proteomes" id="UP000886841">
    <property type="component" value="Unassembled WGS sequence"/>
</dbReference>
<dbReference type="GO" id="GO:0003677">
    <property type="term" value="F:DNA binding"/>
    <property type="evidence" value="ECO:0007669"/>
    <property type="project" value="UniProtKB-KW"/>
</dbReference>
<dbReference type="Pfam" id="PF01381">
    <property type="entry name" value="HTH_3"/>
    <property type="match status" value="1"/>
</dbReference>
<evidence type="ECO:0000313" key="3">
    <source>
        <dbReference type="EMBL" id="HIR93861.1"/>
    </source>
</evidence>
<evidence type="ECO:0000313" key="4">
    <source>
        <dbReference type="Proteomes" id="UP000886841"/>
    </source>
</evidence>
<dbReference type="Gene3D" id="1.10.260.40">
    <property type="entry name" value="lambda repressor-like DNA-binding domains"/>
    <property type="match status" value="1"/>
</dbReference>
<evidence type="ECO:0000256" key="1">
    <source>
        <dbReference type="ARBA" id="ARBA00023125"/>
    </source>
</evidence>
<dbReference type="GO" id="GO:0003700">
    <property type="term" value="F:DNA-binding transcription factor activity"/>
    <property type="evidence" value="ECO:0007669"/>
    <property type="project" value="TreeGrafter"/>
</dbReference>
<dbReference type="PROSITE" id="PS50943">
    <property type="entry name" value="HTH_CROC1"/>
    <property type="match status" value="1"/>
</dbReference>
<dbReference type="PANTHER" id="PTHR46797">
    <property type="entry name" value="HTH-TYPE TRANSCRIPTIONAL REGULATOR"/>
    <property type="match status" value="1"/>
</dbReference>
<sequence length="79" mass="9129">MDYKRMNEFRLLGLTIAYYRRLRGMTQMELAEAVQISRTHMSNIEAPNSKTSISLGKLFDIADALEVPVKDLFDFRDNA</sequence>
<dbReference type="EMBL" id="DVHU01000095">
    <property type="protein sequence ID" value="HIR93861.1"/>
    <property type="molecule type" value="Genomic_DNA"/>
</dbReference>
<name>A0A9D1ELB2_9FIRM</name>
<proteinExistence type="predicted"/>
<dbReference type="InterPro" id="IPR050807">
    <property type="entry name" value="TransReg_Diox_bact_type"/>
</dbReference>
<dbReference type="CDD" id="cd00093">
    <property type="entry name" value="HTH_XRE"/>
    <property type="match status" value="1"/>
</dbReference>
<dbReference type="InterPro" id="IPR010982">
    <property type="entry name" value="Lambda_DNA-bd_dom_sf"/>
</dbReference>
<comment type="caution">
    <text evidence="3">The sequence shown here is derived from an EMBL/GenBank/DDBJ whole genome shotgun (WGS) entry which is preliminary data.</text>
</comment>
<gene>
    <name evidence="3" type="ORF">IAB98_10640</name>
</gene>
<feature type="domain" description="HTH cro/C1-type" evidence="2">
    <location>
        <begin position="16"/>
        <end position="72"/>
    </location>
</feature>
<dbReference type="InterPro" id="IPR001387">
    <property type="entry name" value="Cro/C1-type_HTH"/>
</dbReference>
<dbReference type="PANTHER" id="PTHR46797:SF1">
    <property type="entry name" value="METHYLPHOSPHONATE SYNTHASE"/>
    <property type="match status" value="1"/>
</dbReference>
<accession>A0A9D1ELB2</accession>